<dbReference type="AlphaFoldDB" id="A0A5C4NIV4"/>
<keyword evidence="8 9" id="KW-0456">Lyase</keyword>
<protein>
    <recommendedName>
        <fullName evidence="5 9">Mannonate dehydratase</fullName>
        <ecNumber evidence="5 9">4.2.1.8</ecNumber>
    </recommendedName>
    <alternativeName>
        <fullName evidence="9">D-mannonate hydro-lyase</fullName>
    </alternativeName>
</protein>
<evidence type="ECO:0000256" key="2">
    <source>
        <dbReference type="ARBA" id="ARBA00002713"/>
    </source>
</evidence>
<dbReference type="EMBL" id="VDFV01000004">
    <property type="protein sequence ID" value="TNC73338.1"/>
    <property type="molecule type" value="Genomic_DNA"/>
</dbReference>
<keyword evidence="7 9" id="KW-0464">Manganese</keyword>
<evidence type="ECO:0000256" key="3">
    <source>
        <dbReference type="ARBA" id="ARBA00004892"/>
    </source>
</evidence>
<dbReference type="NCBIfam" id="TIGR00695">
    <property type="entry name" value="uxuA"/>
    <property type="match status" value="1"/>
</dbReference>
<dbReference type="GO" id="GO:0030145">
    <property type="term" value="F:manganese ion binding"/>
    <property type="evidence" value="ECO:0007669"/>
    <property type="project" value="TreeGrafter"/>
</dbReference>
<evidence type="ECO:0000256" key="9">
    <source>
        <dbReference type="HAMAP-Rule" id="MF_00106"/>
    </source>
</evidence>
<evidence type="ECO:0000256" key="4">
    <source>
        <dbReference type="ARBA" id="ARBA00007389"/>
    </source>
</evidence>
<dbReference type="SUPFAM" id="SSF51658">
    <property type="entry name" value="Xylose isomerase-like"/>
    <property type="match status" value="1"/>
</dbReference>
<proteinExistence type="inferred from homology"/>
<dbReference type="GO" id="GO:0008927">
    <property type="term" value="F:mannonate dehydratase activity"/>
    <property type="evidence" value="ECO:0007669"/>
    <property type="project" value="UniProtKB-UniRule"/>
</dbReference>
<comment type="pathway">
    <text evidence="3 9">Carbohydrate metabolism; pentose and glucuronate interconversion.</text>
</comment>
<dbReference type="HAMAP" id="MF_00106">
    <property type="entry name" value="UxuA"/>
    <property type="match status" value="1"/>
</dbReference>
<evidence type="ECO:0000313" key="11">
    <source>
        <dbReference type="Proteomes" id="UP000305709"/>
    </source>
</evidence>
<keyword evidence="6 9" id="KW-0408">Iron</keyword>
<comment type="catalytic activity">
    <reaction evidence="1 9">
        <text>D-mannonate = 2-dehydro-3-deoxy-D-gluconate + H2O</text>
        <dbReference type="Rhea" id="RHEA:20097"/>
        <dbReference type="ChEBI" id="CHEBI:15377"/>
        <dbReference type="ChEBI" id="CHEBI:17767"/>
        <dbReference type="ChEBI" id="CHEBI:57990"/>
        <dbReference type="EC" id="4.2.1.8"/>
    </reaction>
</comment>
<sequence>MEQCWRWFGPRDPIPLSHVRQAGATGIVTAIHEHYRGEVWPEEAIAERKAIIESAGLRWSVVESIPVPNAIKLGGAPAQEATTAFAETMRRLAHAGLKTICYNFMPVVDWTRTDLRHPMPSGGLALRFDMTDFVAYDAFILDRPDANRDYGEGLLAAAEARAAALTPEQVERLERTIIAGLPGAEDSHSRQGIAAVIARYRDLSPDDLRAHLRTFHKTVIPLAREHGLRLCIHPDDPPFPLFGLPRVVSTAADLDAIFGAVPDRENGLTFCAGSFGARADNDLPAMLEAHLDRVHFVHLRNVSTDPDGSFVEDDHLVGNADMVRLLALLLQEEVRRRDEGRADDLIPFRPDHGHLLLDDQDKTTLPGYSAIGRLKGLAELRGILQTLSHPTYGVLQ</sequence>
<dbReference type="EC" id="4.2.1.8" evidence="5 9"/>
<evidence type="ECO:0000313" key="10">
    <source>
        <dbReference type="EMBL" id="TNC73338.1"/>
    </source>
</evidence>
<dbReference type="UniPathway" id="UPA00246"/>
<name>A0A5C4NIV4_9RHOB</name>
<comment type="similarity">
    <text evidence="4 9">Belongs to the mannonate dehydratase family.</text>
</comment>
<dbReference type="NCBIfam" id="NF003027">
    <property type="entry name" value="PRK03906.1"/>
    <property type="match status" value="1"/>
</dbReference>
<organism evidence="10 11">
    <name type="scientific">Rubellimicrobium roseum</name>
    <dbReference type="NCBI Taxonomy" id="687525"/>
    <lineage>
        <taxon>Bacteria</taxon>
        <taxon>Pseudomonadati</taxon>
        <taxon>Pseudomonadota</taxon>
        <taxon>Alphaproteobacteria</taxon>
        <taxon>Rhodobacterales</taxon>
        <taxon>Roseobacteraceae</taxon>
        <taxon>Rubellimicrobium</taxon>
    </lineage>
</organism>
<comment type="cofactor">
    <cofactor evidence="9">
        <name>Fe(2+)</name>
        <dbReference type="ChEBI" id="CHEBI:29033"/>
    </cofactor>
    <cofactor evidence="9">
        <name>Mn(2+)</name>
        <dbReference type="ChEBI" id="CHEBI:29035"/>
    </cofactor>
</comment>
<keyword evidence="11" id="KW-1185">Reference proteome</keyword>
<dbReference type="OrthoDB" id="9780250at2"/>
<dbReference type="RefSeq" id="WP_139080661.1">
    <property type="nucleotide sequence ID" value="NZ_VDFV01000004.1"/>
</dbReference>
<evidence type="ECO:0000256" key="8">
    <source>
        <dbReference type="ARBA" id="ARBA00023239"/>
    </source>
</evidence>
<dbReference type="Gene3D" id="3.20.20.150">
    <property type="entry name" value="Divalent-metal-dependent TIM barrel enzymes"/>
    <property type="match status" value="1"/>
</dbReference>
<comment type="caution">
    <text evidence="10">The sequence shown here is derived from an EMBL/GenBank/DDBJ whole genome shotgun (WGS) entry which is preliminary data.</text>
</comment>
<dbReference type="PIRSF" id="PIRSF016049">
    <property type="entry name" value="Man_dehyd"/>
    <property type="match status" value="1"/>
</dbReference>
<comment type="function">
    <text evidence="2 9">Catalyzes the dehydration of D-mannonate.</text>
</comment>
<dbReference type="Proteomes" id="UP000305709">
    <property type="component" value="Unassembled WGS sequence"/>
</dbReference>
<dbReference type="Pfam" id="PF03786">
    <property type="entry name" value="UxuA"/>
    <property type="match status" value="1"/>
</dbReference>
<gene>
    <name evidence="9 10" type="primary">uxuA</name>
    <name evidence="10" type="ORF">FHG71_05705</name>
</gene>
<evidence type="ECO:0000256" key="7">
    <source>
        <dbReference type="ARBA" id="ARBA00023211"/>
    </source>
</evidence>
<dbReference type="InterPro" id="IPR004628">
    <property type="entry name" value="Man_deHydtase"/>
</dbReference>
<accession>A0A5C4NIV4</accession>
<dbReference type="GO" id="GO:0008198">
    <property type="term" value="F:ferrous iron binding"/>
    <property type="evidence" value="ECO:0007669"/>
    <property type="project" value="TreeGrafter"/>
</dbReference>
<dbReference type="InterPro" id="IPR036237">
    <property type="entry name" value="Xyl_isomerase-like_sf"/>
</dbReference>
<evidence type="ECO:0000256" key="5">
    <source>
        <dbReference type="ARBA" id="ARBA00012927"/>
    </source>
</evidence>
<reference evidence="10 11" key="1">
    <citation type="submission" date="2019-06" db="EMBL/GenBank/DDBJ databases">
        <authorList>
            <person name="Jiang L."/>
        </authorList>
    </citation>
    <scope>NUCLEOTIDE SEQUENCE [LARGE SCALE GENOMIC DNA]</scope>
    <source>
        <strain evidence="10 11">YIM 48858</strain>
    </source>
</reference>
<evidence type="ECO:0000256" key="1">
    <source>
        <dbReference type="ARBA" id="ARBA00001794"/>
    </source>
</evidence>
<dbReference type="GO" id="GO:0042840">
    <property type="term" value="P:D-glucuronate catabolic process"/>
    <property type="evidence" value="ECO:0007669"/>
    <property type="project" value="TreeGrafter"/>
</dbReference>
<dbReference type="PANTHER" id="PTHR30387:SF2">
    <property type="entry name" value="MANNONATE DEHYDRATASE"/>
    <property type="match status" value="1"/>
</dbReference>
<evidence type="ECO:0000256" key="6">
    <source>
        <dbReference type="ARBA" id="ARBA00023004"/>
    </source>
</evidence>
<dbReference type="PANTHER" id="PTHR30387">
    <property type="entry name" value="MANNONATE DEHYDRATASE"/>
    <property type="match status" value="1"/>
</dbReference>